<dbReference type="EMBL" id="WVTD01000007">
    <property type="protein sequence ID" value="MYL98385.1"/>
    <property type="molecule type" value="Genomic_DNA"/>
</dbReference>
<evidence type="ECO:0000313" key="1">
    <source>
        <dbReference type="EMBL" id="MYL98385.1"/>
    </source>
</evidence>
<dbReference type="AlphaFoldDB" id="A0A7X4GGV8"/>
<comment type="caution">
    <text evidence="1">The sequence shown here is derived from an EMBL/GenBank/DDBJ whole genome shotgun (WGS) entry which is preliminary data.</text>
</comment>
<proteinExistence type="predicted"/>
<name>A0A7X4GGV8_9SPHN</name>
<dbReference type="RefSeq" id="WP_160986018.1">
    <property type="nucleotide sequence ID" value="NZ_WVTD01000007.1"/>
</dbReference>
<sequence>MTKAPDLTLTNGTDCKLLARGLVMRDGEPLASGLWRGGDNKHLMTVGTDTSTFDISASHFAAELIC</sequence>
<evidence type="ECO:0000313" key="2">
    <source>
        <dbReference type="Proteomes" id="UP000465810"/>
    </source>
</evidence>
<protein>
    <submittedName>
        <fullName evidence="1">Uncharacterized protein</fullName>
    </submittedName>
</protein>
<dbReference type="Proteomes" id="UP000465810">
    <property type="component" value="Unassembled WGS sequence"/>
</dbReference>
<reference evidence="1 2" key="1">
    <citation type="submission" date="2019-12" db="EMBL/GenBank/DDBJ databases">
        <authorList>
            <person name="Feng G."/>
            <person name="Zhu H."/>
        </authorList>
    </citation>
    <scope>NUCLEOTIDE SEQUENCE [LARGE SCALE GENOMIC DNA]</scope>
    <source>
        <strain evidence="1 2">FGD1</strain>
    </source>
</reference>
<organism evidence="1 2">
    <name type="scientific">Novosphingobium silvae</name>
    <dbReference type="NCBI Taxonomy" id="2692619"/>
    <lineage>
        <taxon>Bacteria</taxon>
        <taxon>Pseudomonadati</taxon>
        <taxon>Pseudomonadota</taxon>
        <taxon>Alphaproteobacteria</taxon>
        <taxon>Sphingomonadales</taxon>
        <taxon>Sphingomonadaceae</taxon>
        <taxon>Novosphingobium</taxon>
    </lineage>
</organism>
<accession>A0A7X4GGV8</accession>
<keyword evidence="2" id="KW-1185">Reference proteome</keyword>
<gene>
    <name evidence="1" type="ORF">GR702_11485</name>
</gene>